<dbReference type="GO" id="GO:0016020">
    <property type="term" value="C:membrane"/>
    <property type="evidence" value="ECO:0007669"/>
    <property type="project" value="InterPro"/>
</dbReference>
<dbReference type="Proteomes" id="UP000231878">
    <property type="component" value="Unassembled WGS sequence"/>
</dbReference>
<dbReference type="GO" id="GO:0046983">
    <property type="term" value="F:protein dimerization activity"/>
    <property type="evidence" value="ECO:0007669"/>
    <property type="project" value="InterPro"/>
</dbReference>
<evidence type="ECO:0000259" key="5">
    <source>
        <dbReference type="SMART" id="SM00387"/>
    </source>
</evidence>
<organism evidence="6 7">
    <name type="scientific">Burkholderia pseudomallei</name>
    <name type="common">Pseudomonas pseudomallei</name>
    <dbReference type="NCBI Taxonomy" id="28450"/>
    <lineage>
        <taxon>Bacteria</taxon>
        <taxon>Pseudomonadati</taxon>
        <taxon>Pseudomonadota</taxon>
        <taxon>Betaproteobacteria</taxon>
        <taxon>Burkholderiales</taxon>
        <taxon>Burkholderiaceae</taxon>
        <taxon>Burkholderia</taxon>
        <taxon>pseudomallei group</taxon>
    </lineage>
</organism>
<evidence type="ECO:0000256" key="3">
    <source>
        <dbReference type="ARBA" id="ARBA00023012"/>
    </source>
</evidence>
<feature type="region of interest" description="Disordered" evidence="4">
    <location>
        <begin position="1"/>
        <end position="20"/>
    </location>
</feature>
<dbReference type="RefSeq" id="WP_004536136.1">
    <property type="nucleotide sequence ID" value="NZ_CFKW01000002.1"/>
</dbReference>
<dbReference type="CDD" id="cd16917">
    <property type="entry name" value="HATPase_UhpB-NarQ-NarX-like"/>
    <property type="match status" value="1"/>
</dbReference>
<evidence type="ECO:0000256" key="4">
    <source>
        <dbReference type="SAM" id="MobiDB-lite"/>
    </source>
</evidence>
<feature type="domain" description="Histidine kinase/HSP90-like ATPase" evidence="5">
    <location>
        <begin position="168"/>
        <end position="272"/>
    </location>
</feature>
<dbReference type="AlphaFoldDB" id="A0AAX0UFS2"/>
<dbReference type="SUPFAM" id="SSF55874">
    <property type="entry name" value="ATPase domain of HSP90 chaperone/DNA topoisomerase II/histidine kinase"/>
    <property type="match status" value="1"/>
</dbReference>
<keyword evidence="6" id="KW-0547">Nucleotide-binding</keyword>
<dbReference type="InterPro" id="IPR050482">
    <property type="entry name" value="Sensor_HK_TwoCompSys"/>
</dbReference>
<protein>
    <submittedName>
        <fullName evidence="6">ATP-binding protein</fullName>
    </submittedName>
</protein>
<dbReference type="PANTHER" id="PTHR24421">
    <property type="entry name" value="NITRATE/NITRITE SENSOR PROTEIN NARX-RELATED"/>
    <property type="match status" value="1"/>
</dbReference>
<keyword evidence="2" id="KW-0418">Kinase</keyword>
<gene>
    <name evidence="6" type="ORF">CWD88_04035</name>
</gene>
<keyword evidence="3" id="KW-0902">Two-component regulatory system</keyword>
<evidence type="ECO:0000313" key="7">
    <source>
        <dbReference type="Proteomes" id="UP000231878"/>
    </source>
</evidence>
<evidence type="ECO:0000313" key="6">
    <source>
        <dbReference type="EMBL" id="PJO67605.1"/>
    </source>
</evidence>
<keyword evidence="6" id="KW-0067">ATP-binding</keyword>
<keyword evidence="1" id="KW-0808">Transferase</keyword>
<name>A0AAX0UFS2_BURPE</name>
<evidence type="ECO:0000256" key="2">
    <source>
        <dbReference type="ARBA" id="ARBA00022777"/>
    </source>
</evidence>
<dbReference type="GO" id="GO:0000155">
    <property type="term" value="F:phosphorelay sensor kinase activity"/>
    <property type="evidence" value="ECO:0007669"/>
    <property type="project" value="InterPro"/>
</dbReference>
<dbReference type="EMBL" id="PHRB01000002">
    <property type="protein sequence ID" value="PJO67605.1"/>
    <property type="molecule type" value="Genomic_DNA"/>
</dbReference>
<dbReference type="SMART" id="SM00387">
    <property type="entry name" value="HATPase_c"/>
    <property type="match status" value="1"/>
</dbReference>
<dbReference type="InterPro" id="IPR036890">
    <property type="entry name" value="HATPase_C_sf"/>
</dbReference>
<dbReference type="InterPro" id="IPR011712">
    <property type="entry name" value="Sig_transdc_His_kin_sub3_dim/P"/>
</dbReference>
<dbReference type="Gene3D" id="3.30.565.10">
    <property type="entry name" value="Histidine kinase-like ATPase, C-terminal domain"/>
    <property type="match status" value="1"/>
</dbReference>
<reference evidence="6 7" key="1">
    <citation type="submission" date="2017-11" db="EMBL/GenBank/DDBJ databases">
        <title>Molecular characterization of Burkholderia pseudomallei and closely related isolates from Vietnam.</title>
        <authorList>
            <person name="Ustinov D.V."/>
            <person name="Antonov A.S."/>
            <person name="Avdusheva E.F."/>
            <person name="Shpak I.M."/>
            <person name="Zakharova I.B."/>
            <person name="Thi L.A."/>
            <person name="Teteryatnikova N."/>
            <person name="Lopasteyskaya Y.A."/>
            <person name="Kuzyutina J.A."/>
            <person name="Ngo T.N."/>
            <person name="Victorov D.V."/>
        </authorList>
    </citation>
    <scope>NUCLEOTIDE SEQUENCE [LARGE SCALE GENOMIC DNA]</scope>
    <source>
        <strain evidence="6 7">V1512</strain>
    </source>
</reference>
<dbReference type="GO" id="GO:0005524">
    <property type="term" value="F:ATP binding"/>
    <property type="evidence" value="ECO:0007669"/>
    <property type="project" value="UniProtKB-KW"/>
</dbReference>
<sequence>MDTPSVAPSIASAPASSSSGLAPEVGIPFVSRCASRAPTAERLGARVAQLSAELVAADESARRHLAGELHDGLGADLTAARFALANVETWLPDDAPDAARRALALAQQALDAATAANRRLIDGLRTPALEAGLVGTLAAWIGAHGARTGLRTSFVCAADARVTQLSADGALAVFRVAQEALANVAKHAHASAADVRIDVDDTHLSLVVTDDGVGVGVGVGAAAARRRGGYGLGSMRARCEALGGTLELASPRAGGAGTALRARFAWHALIAARTPAAARKVRKEAR</sequence>
<evidence type="ECO:0000256" key="1">
    <source>
        <dbReference type="ARBA" id="ARBA00022679"/>
    </source>
</evidence>
<dbReference type="Pfam" id="PF02518">
    <property type="entry name" value="HATPase_c"/>
    <property type="match status" value="1"/>
</dbReference>
<proteinExistence type="predicted"/>
<accession>A0AAX0UFS2</accession>
<dbReference type="Gene3D" id="1.20.5.1930">
    <property type="match status" value="1"/>
</dbReference>
<dbReference type="Pfam" id="PF07730">
    <property type="entry name" value="HisKA_3"/>
    <property type="match status" value="1"/>
</dbReference>
<dbReference type="InterPro" id="IPR003594">
    <property type="entry name" value="HATPase_dom"/>
</dbReference>
<comment type="caution">
    <text evidence="6">The sequence shown here is derived from an EMBL/GenBank/DDBJ whole genome shotgun (WGS) entry which is preliminary data.</text>
</comment>